<organism evidence="3 4">
    <name type="scientific">Sordaria brevicollis</name>
    <dbReference type="NCBI Taxonomy" id="83679"/>
    <lineage>
        <taxon>Eukaryota</taxon>
        <taxon>Fungi</taxon>
        <taxon>Dikarya</taxon>
        <taxon>Ascomycota</taxon>
        <taxon>Pezizomycotina</taxon>
        <taxon>Sordariomycetes</taxon>
        <taxon>Sordariomycetidae</taxon>
        <taxon>Sordariales</taxon>
        <taxon>Sordariaceae</taxon>
        <taxon>Sordaria</taxon>
    </lineage>
</organism>
<protein>
    <submittedName>
        <fullName evidence="3">Amidohydrolase family-domain-containing protein</fullName>
    </submittedName>
</protein>
<dbReference type="InterPro" id="IPR033932">
    <property type="entry name" value="YtcJ-like"/>
</dbReference>
<feature type="region of interest" description="Disordered" evidence="1">
    <location>
        <begin position="84"/>
        <end position="127"/>
    </location>
</feature>
<evidence type="ECO:0000313" key="3">
    <source>
        <dbReference type="EMBL" id="KAK3395444.1"/>
    </source>
</evidence>
<dbReference type="InterPro" id="IPR011059">
    <property type="entry name" value="Metal-dep_hydrolase_composite"/>
</dbReference>
<dbReference type="Gene3D" id="3.10.310.70">
    <property type="match status" value="1"/>
</dbReference>
<evidence type="ECO:0000259" key="2">
    <source>
        <dbReference type="Pfam" id="PF07969"/>
    </source>
</evidence>
<evidence type="ECO:0000256" key="1">
    <source>
        <dbReference type="SAM" id="MobiDB-lite"/>
    </source>
</evidence>
<comment type="caution">
    <text evidence="3">The sequence shown here is derived from an EMBL/GenBank/DDBJ whole genome shotgun (WGS) entry which is preliminary data.</text>
</comment>
<dbReference type="Gene3D" id="3.20.20.140">
    <property type="entry name" value="Metal-dependent hydrolases"/>
    <property type="match status" value="1"/>
</dbReference>
<sequence length="666" mass="72757">MTAGYDGKEQTKKAFISIHAKIEVPFFPSKVGVSDHSVGAVPTVSRKTSWRFSSLAFLEDGPWDDVDKAISLFEVWDGVAIETTSNGLENGDSTGAKRKSVPQHGQNNPLHQRPHLPLSPLTPGQPIGLTTPPTFASALLIQNDTILHVGSPEDEPITTFLSSNSSSSETVETIDLAGRSLLPGFIDGHMHLMIMGQSLTKLDLGPCKTLSDIQNTIRAYAAAQPDVPRILCRGWMHSMTPGGVTAKDLDGLDIPGRTERPILVDTKDLHSAWCNTAGIKDLGAEEWKDVPGGTIERDAETGKVTGVFNEAANITYVWPYLARVASVEERVAAIQAAVEAYHSVGYTGAVDMAMDEGAWDALQELRRRSPEGKIPLRIAAYWLVKPMKTDEENVKQVERAIELAKEFNAQTTPDCRIVGVKVICDGIIDACTAGLSEPYEHNGHREVPLWTREQLEPVVKRADEGGLQVALHAIGDETINTVLDALIAHARPERRPRVEHLELSSEKDAERLGKAGITASIQPVHADPAILRAWPKLLGAHRCKRAFAYREFADHGAPLALGSDAPTAPHAPLPNVYVGTTRRSYREPEYETTVNPHFALGVAEAVSAASQGVAYSCHDENRIGALKKGMKADFTIVDMEWEKEKMKDAKILETWFDGNKVWMAKN</sequence>
<dbReference type="AlphaFoldDB" id="A0AAE0P8U0"/>
<proteinExistence type="predicted"/>
<dbReference type="EMBL" id="JAUTDP010000010">
    <property type="protein sequence ID" value="KAK3395444.1"/>
    <property type="molecule type" value="Genomic_DNA"/>
</dbReference>
<gene>
    <name evidence="3" type="ORF">B0T20DRAFT_471608</name>
</gene>
<dbReference type="InterPro" id="IPR032466">
    <property type="entry name" value="Metal_Hydrolase"/>
</dbReference>
<accession>A0AAE0P8U0</accession>
<dbReference type="Pfam" id="PF07969">
    <property type="entry name" value="Amidohydro_3"/>
    <property type="match status" value="1"/>
</dbReference>
<dbReference type="Gene3D" id="2.30.40.10">
    <property type="entry name" value="Urease, subunit C, domain 1"/>
    <property type="match status" value="1"/>
</dbReference>
<dbReference type="InterPro" id="IPR013108">
    <property type="entry name" value="Amidohydro_3"/>
</dbReference>
<reference evidence="3" key="1">
    <citation type="journal article" date="2023" name="Mol. Phylogenet. Evol.">
        <title>Genome-scale phylogeny and comparative genomics of the fungal order Sordariales.</title>
        <authorList>
            <person name="Hensen N."/>
            <person name="Bonometti L."/>
            <person name="Westerberg I."/>
            <person name="Brannstrom I.O."/>
            <person name="Guillou S."/>
            <person name="Cros-Aarteil S."/>
            <person name="Calhoun S."/>
            <person name="Haridas S."/>
            <person name="Kuo A."/>
            <person name="Mondo S."/>
            <person name="Pangilinan J."/>
            <person name="Riley R."/>
            <person name="LaButti K."/>
            <person name="Andreopoulos B."/>
            <person name="Lipzen A."/>
            <person name="Chen C."/>
            <person name="Yan M."/>
            <person name="Daum C."/>
            <person name="Ng V."/>
            <person name="Clum A."/>
            <person name="Steindorff A."/>
            <person name="Ohm R.A."/>
            <person name="Martin F."/>
            <person name="Silar P."/>
            <person name="Natvig D.O."/>
            <person name="Lalanne C."/>
            <person name="Gautier V."/>
            <person name="Ament-Velasquez S.L."/>
            <person name="Kruys A."/>
            <person name="Hutchinson M.I."/>
            <person name="Powell A.J."/>
            <person name="Barry K."/>
            <person name="Miller A.N."/>
            <person name="Grigoriev I.V."/>
            <person name="Debuchy R."/>
            <person name="Gladieux P."/>
            <person name="Hiltunen Thoren M."/>
            <person name="Johannesson H."/>
        </authorList>
    </citation>
    <scope>NUCLEOTIDE SEQUENCE</scope>
    <source>
        <strain evidence="3">FGSC 1904</strain>
    </source>
</reference>
<dbReference type="GO" id="GO:0016810">
    <property type="term" value="F:hydrolase activity, acting on carbon-nitrogen (but not peptide) bonds"/>
    <property type="evidence" value="ECO:0007669"/>
    <property type="project" value="InterPro"/>
</dbReference>
<feature type="compositionally biased region" description="Polar residues" evidence="1">
    <location>
        <begin position="84"/>
        <end position="93"/>
    </location>
</feature>
<dbReference type="SUPFAM" id="SSF51338">
    <property type="entry name" value="Composite domain of metallo-dependent hydrolases"/>
    <property type="match status" value="1"/>
</dbReference>
<evidence type="ECO:0000313" key="4">
    <source>
        <dbReference type="Proteomes" id="UP001281003"/>
    </source>
</evidence>
<dbReference type="PANTHER" id="PTHR22642">
    <property type="entry name" value="IMIDAZOLONEPROPIONASE"/>
    <property type="match status" value="1"/>
</dbReference>
<dbReference type="SUPFAM" id="SSF51556">
    <property type="entry name" value="Metallo-dependent hydrolases"/>
    <property type="match status" value="1"/>
</dbReference>
<name>A0AAE0P8U0_SORBR</name>
<dbReference type="CDD" id="cd01300">
    <property type="entry name" value="YtcJ_like"/>
    <property type="match status" value="1"/>
</dbReference>
<keyword evidence="4" id="KW-1185">Reference proteome</keyword>
<feature type="domain" description="Amidohydrolase 3" evidence="2">
    <location>
        <begin position="172"/>
        <end position="661"/>
    </location>
</feature>
<dbReference type="PANTHER" id="PTHR22642:SF20">
    <property type="entry name" value="AMIDOHYDROLASE 3 DOMAIN-CONTAINING PROTEIN"/>
    <property type="match status" value="1"/>
</dbReference>
<reference evidence="3" key="2">
    <citation type="submission" date="2023-07" db="EMBL/GenBank/DDBJ databases">
        <authorList>
            <consortium name="Lawrence Berkeley National Laboratory"/>
            <person name="Haridas S."/>
            <person name="Hensen N."/>
            <person name="Bonometti L."/>
            <person name="Westerberg I."/>
            <person name="Brannstrom I.O."/>
            <person name="Guillou S."/>
            <person name="Cros-Aarteil S."/>
            <person name="Calhoun S."/>
            <person name="Kuo A."/>
            <person name="Mondo S."/>
            <person name="Pangilinan J."/>
            <person name="Riley R."/>
            <person name="LaButti K."/>
            <person name="Andreopoulos B."/>
            <person name="Lipzen A."/>
            <person name="Chen C."/>
            <person name="Yanf M."/>
            <person name="Daum C."/>
            <person name="Ng V."/>
            <person name="Clum A."/>
            <person name="Steindorff A."/>
            <person name="Ohm R."/>
            <person name="Martin F."/>
            <person name="Silar P."/>
            <person name="Natvig D."/>
            <person name="Lalanne C."/>
            <person name="Gautier V."/>
            <person name="Ament-velasquez S.L."/>
            <person name="Kruys A."/>
            <person name="Hutchinson M.I."/>
            <person name="Powell A.J."/>
            <person name="Barry K."/>
            <person name="Miller A.N."/>
            <person name="Grigoriev I.V."/>
            <person name="Debuchy R."/>
            <person name="Gladieux P."/>
            <person name="Thoren M.H."/>
            <person name="Johannesson H."/>
        </authorList>
    </citation>
    <scope>NUCLEOTIDE SEQUENCE</scope>
    <source>
        <strain evidence="3">FGSC 1904</strain>
    </source>
</reference>
<dbReference type="Proteomes" id="UP001281003">
    <property type="component" value="Unassembled WGS sequence"/>
</dbReference>